<feature type="region of interest" description="Disordered" evidence="6">
    <location>
        <begin position="279"/>
        <end position="442"/>
    </location>
</feature>
<dbReference type="PROSITE" id="PS51849">
    <property type="entry name" value="RSGI_N"/>
    <property type="match status" value="1"/>
</dbReference>
<sequence>MNRGVVMQIQKNRAIVLTADGRFINSVLPRNVKVGDEIVIQQEERARRRKPKALLWRTGVAAAIVLLILPVLLYVQSGKHPVVAYFSMDINPSIEIGIDSREQVQELHAFNEAGKQVIAGVSYKNKSLALVTSAVMQKIAGMHYFDDKVQDIVVTSVVVGGDDPQMDVLFSTKLNKALTDMVADGYMQAAVEIMTLSAPVELRDAAEAYGLSSGKMAVYLMAKDEGYDLELENFQQHSISMITEPLGGVKTIMKHADKTTKESLRSLLEAESKQEAVQASAPVVDNAPAKPLASPTPAPVLISSLTDGASSPKPYETVSTKPTSTTGATVQETPAKQEDNGKSGHHDKDKDKGKNKDKNKNKNKNKNKDKNKEKDKNKHENGHENNDKQENNQGNKNKNKDKNSDNNKKDGRNNSHKDGKNKDSGKNKEKSNGGKAGDKNKWKTIWDGQLHFNYRTNVENTYGWQRSA</sequence>
<evidence type="ECO:0000256" key="7">
    <source>
        <dbReference type="SAM" id="Phobius"/>
    </source>
</evidence>
<evidence type="ECO:0000256" key="3">
    <source>
        <dbReference type="ARBA" id="ARBA00022692"/>
    </source>
</evidence>
<evidence type="ECO:0000256" key="1">
    <source>
        <dbReference type="ARBA" id="ARBA00004162"/>
    </source>
</evidence>
<evidence type="ECO:0000256" key="5">
    <source>
        <dbReference type="ARBA" id="ARBA00023136"/>
    </source>
</evidence>
<keyword evidence="2" id="KW-1003">Cell membrane</keyword>
<feature type="compositionally biased region" description="Polar residues" evidence="6">
    <location>
        <begin position="317"/>
        <end position="334"/>
    </location>
</feature>
<reference evidence="9" key="1">
    <citation type="submission" date="2016-08" db="EMBL/GenBank/DDBJ databases">
        <title>Complete Genome Seqeunce of Paenibacillus sp. BIHB 4019 from tea rhizoplane.</title>
        <authorList>
            <person name="Thakur R."/>
            <person name="Swarnkar M.K."/>
            <person name="Gulati A."/>
        </authorList>
    </citation>
    <scope>NUCLEOTIDE SEQUENCE [LARGE SCALE GENOMIC DNA]</scope>
    <source>
        <strain evidence="9">BIHB4019</strain>
    </source>
</reference>
<dbReference type="Pfam" id="PF23750">
    <property type="entry name" value="RsgI_M"/>
    <property type="match status" value="1"/>
</dbReference>
<evidence type="ECO:0000256" key="4">
    <source>
        <dbReference type="ARBA" id="ARBA00022989"/>
    </source>
</evidence>
<feature type="compositionally biased region" description="Basic and acidic residues" evidence="6">
    <location>
        <begin position="398"/>
        <end position="441"/>
    </location>
</feature>
<evidence type="ECO:0000259" key="8">
    <source>
        <dbReference type="PROSITE" id="PS51849"/>
    </source>
</evidence>
<feature type="compositionally biased region" description="Basic and acidic residues" evidence="6">
    <location>
        <begin position="335"/>
        <end position="390"/>
    </location>
</feature>
<evidence type="ECO:0000256" key="6">
    <source>
        <dbReference type="SAM" id="MobiDB-lite"/>
    </source>
</evidence>
<dbReference type="EMBL" id="CP016808">
    <property type="protein sequence ID" value="ANY68072.1"/>
    <property type="molecule type" value="Genomic_DNA"/>
</dbReference>
<feature type="domain" description="RsgI N-terminal anti-sigma" evidence="8">
    <location>
        <begin position="2"/>
        <end position="49"/>
    </location>
</feature>
<feature type="transmembrane region" description="Helical" evidence="7">
    <location>
        <begin position="54"/>
        <end position="75"/>
    </location>
</feature>
<dbReference type="InterPro" id="IPR024449">
    <property type="entry name" value="Anti-sigma_RsgI_N"/>
</dbReference>
<organism evidence="9">
    <name type="scientific">Paenibacillus sp. BIHB 4019</name>
    <dbReference type="NCBI Taxonomy" id="1870819"/>
    <lineage>
        <taxon>Bacteria</taxon>
        <taxon>Bacillati</taxon>
        <taxon>Bacillota</taxon>
        <taxon>Bacilli</taxon>
        <taxon>Bacillales</taxon>
        <taxon>Paenibacillaceae</taxon>
        <taxon>Paenibacillus</taxon>
    </lineage>
</organism>
<proteinExistence type="predicted"/>
<name>A0A1B2DK32_9BACL</name>
<evidence type="ECO:0000256" key="2">
    <source>
        <dbReference type="ARBA" id="ARBA00022475"/>
    </source>
</evidence>
<dbReference type="GO" id="GO:0005886">
    <property type="term" value="C:plasma membrane"/>
    <property type="evidence" value="ECO:0007669"/>
    <property type="project" value="UniProtKB-SubCell"/>
</dbReference>
<comment type="subcellular location">
    <subcellularLocation>
        <location evidence="1">Cell membrane</location>
        <topology evidence="1">Single-pass membrane protein</topology>
    </subcellularLocation>
</comment>
<keyword evidence="5 7" id="KW-0472">Membrane</keyword>
<keyword evidence="3 7" id="KW-0812">Transmembrane</keyword>
<evidence type="ECO:0000313" key="9">
    <source>
        <dbReference type="EMBL" id="ANY68072.1"/>
    </source>
</evidence>
<dbReference type="InterPro" id="IPR055431">
    <property type="entry name" value="RsgI_M"/>
</dbReference>
<gene>
    <name evidence="9" type="ORF">BBD42_17510</name>
</gene>
<protein>
    <recommendedName>
        <fullName evidence="8">RsgI N-terminal anti-sigma domain-containing protein</fullName>
    </recommendedName>
</protein>
<accession>A0A1B2DK32</accession>
<dbReference type="AlphaFoldDB" id="A0A1B2DK32"/>
<dbReference type="Pfam" id="PF12791">
    <property type="entry name" value="RsgI_N"/>
    <property type="match status" value="1"/>
</dbReference>
<keyword evidence="4 7" id="KW-1133">Transmembrane helix</keyword>